<keyword evidence="3" id="KW-1185">Reference proteome</keyword>
<name>A0A3S5B104_9PLAT</name>
<dbReference type="Proteomes" id="UP000784294">
    <property type="component" value="Unassembled WGS sequence"/>
</dbReference>
<dbReference type="AlphaFoldDB" id="A0A3S5B104"/>
<evidence type="ECO:0000256" key="1">
    <source>
        <dbReference type="SAM" id="MobiDB-lite"/>
    </source>
</evidence>
<evidence type="ECO:0000313" key="3">
    <source>
        <dbReference type="Proteomes" id="UP000784294"/>
    </source>
</evidence>
<dbReference type="EMBL" id="CAAALY010276294">
    <property type="protein sequence ID" value="VEL42741.1"/>
    <property type="molecule type" value="Genomic_DNA"/>
</dbReference>
<accession>A0A3S5B104</accession>
<protein>
    <submittedName>
        <fullName evidence="2">Uncharacterized protein</fullName>
    </submittedName>
</protein>
<reference evidence="2" key="1">
    <citation type="submission" date="2018-11" db="EMBL/GenBank/DDBJ databases">
        <authorList>
            <consortium name="Pathogen Informatics"/>
        </authorList>
    </citation>
    <scope>NUCLEOTIDE SEQUENCE</scope>
</reference>
<evidence type="ECO:0000313" key="2">
    <source>
        <dbReference type="EMBL" id="VEL42741.1"/>
    </source>
</evidence>
<sequence length="154" mass="17674">MENRMDLSLELLQMYTTTCPNNPNSFRYLAQWYTRNLQKHPRSDSDYSPLSSPETKRKKTQDHYLALIELYKRLLPCQRPSGSPEGKAEGAAILKDLTTLVKNCGSSGNFIEIVELVFTLLDHPSWALVEECWSLLEKASRKADRKRCVSTAMF</sequence>
<comment type="caution">
    <text evidence="2">The sequence shown here is derived from an EMBL/GenBank/DDBJ whole genome shotgun (WGS) entry which is preliminary data.</text>
</comment>
<proteinExistence type="predicted"/>
<dbReference type="OrthoDB" id="6272197at2759"/>
<feature type="region of interest" description="Disordered" evidence="1">
    <location>
        <begin position="39"/>
        <end position="60"/>
    </location>
</feature>
<organism evidence="2 3">
    <name type="scientific">Protopolystoma xenopodis</name>
    <dbReference type="NCBI Taxonomy" id="117903"/>
    <lineage>
        <taxon>Eukaryota</taxon>
        <taxon>Metazoa</taxon>
        <taxon>Spiralia</taxon>
        <taxon>Lophotrochozoa</taxon>
        <taxon>Platyhelminthes</taxon>
        <taxon>Monogenea</taxon>
        <taxon>Polyopisthocotylea</taxon>
        <taxon>Polystomatidea</taxon>
        <taxon>Polystomatidae</taxon>
        <taxon>Protopolystoma</taxon>
    </lineage>
</organism>
<gene>
    <name evidence="2" type="ORF">PXEA_LOCUS36181</name>
</gene>